<evidence type="ECO:0000313" key="14">
    <source>
        <dbReference type="Proteomes" id="UP000321393"/>
    </source>
</evidence>
<keyword evidence="13" id="KW-0808">Transferase</keyword>
<dbReference type="OrthoDB" id="1060944at2759"/>
<dbReference type="GO" id="GO:0016301">
    <property type="term" value="F:kinase activity"/>
    <property type="evidence" value="ECO:0007669"/>
    <property type="project" value="UniProtKB-KW"/>
</dbReference>
<keyword evidence="8 12" id="KW-1133">Transmembrane helix</keyword>
<dbReference type="InterPro" id="IPR046956">
    <property type="entry name" value="RLP23-like"/>
</dbReference>
<comment type="caution">
    <text evidence="13">The sequence shown here is derived from an EMBL/GenBank/DDBJ whole genome shotgun (WGS) entry which is preliminary data.</text>
</comment>
<dbReference type="SMART" id="SM00365">
    <property type="entry name" value="LRR_SD22"/>
    <property type="match status" value="5"/>
</dbReference>
<evidence type="ECO:0000256" key="9">
    <source>
        <dbReference type="ARBA" id="ARBA00023136"/>
    </source>
</evidence>
<dbReference type="PRINTS" id="PR00019">
    <property type="entry name" value="LEURICHRPT"/>
</dbReference>
<evidence type="ECO:0000256" key="8">
    <source>
        <dbReference type="ARBA" id="ARBA00022989"/>
    </source>
</evidence>
<dbReference type="SMART" id="SM00369">
    <property type="entry name" value="LRR_TYP"/>
    <property type="match status" value="6"/>
</dbReference>
<dbReference type="FunFam" id="3.80.10.10:FF:000111">
    <property type="entry name" value="LRR receptor-like serine/threonine-protein kinase ERECTA"/>
    <property type="match status" value="1"/>
</dbReference>
<keyword evidence="6" id="KW-0732">Signal</keyword>
<dbReference type="InterPro" id="IPR032675">
    <property type="entry name" value="LRR_dom_sf"/>
</dbReference>
<dbReference type="FunFam" id="3.80.10.10:FF:000383">
    <property type="entry name" value="Leucine-rich repeat receptor protein kinase EMS1"/>
    <property type="match status" value="1"/>
</dbReference>
<keyword evidence="10 13" id="KW-0675">Receptor</keyword>
<proteinExistence type="inferred from homology"/>
<dbReference type="Proteomes" id="UP000321393">
    <property type="component" value="Unassembled WGS sequence"/>
</dbReference>
<keyword evidence="13" id="KW-0418">Kinase</keyword>
<comment type="subcellular location">
    <subcellularLocation>
        <location evidence="1">Cell membrane</location>
        <topology evidence="1">Single-pass type I membrane protein</topology>
    </subcellularLocation>
</comment>
<keyword evidence="4" id="KW-0433">Leucine-rich repeat</keyword>
<name>A0A5A7UNM1_CUCMM</name>
<dbReference type="PROSITE" id="PS51450">
    <property type="entry name" value="LRR"/>
    <property type="match status" value="1"/>
</dbReference>
<sequence>MLNNLKFLNLENCYLSGRIPSSLGNLSNLEYLDVSDNSLIGEVPTSFGRLLNLKVLDISDNLFNGFLEEAHFANLSQLHTLLIGYNEFLSLDVKSNWVPPFQLKSLDASSCIGCFKSKFPRWLQTQKRLVSLVLSNISISSGIPKWLDGQNLTTLDLSHNQIVGPIPHNIGYQMPNLEDLFLSTNFMNGSLPLSLCKLKNLAYVDLSNNGLFGKIEGCLLTSKLHLLDLSLNEFFGTFPHSHGNDLSNIEQLNLRSNSFEGSMPIVLKNSKILEFIDLEGNKFSGNIPTWVGDNLGNLQFLRLRDNQFNGTIPSNLCNLKNLQILDLAYNQLEGTILHNLSNFKVMMGNGRNEVSLVCRFRFPQLCYDGKKKVIQSIKLSNFNYSLSQLMLMVNIDLSKNHLVGFIPREITMLKGLIGLNLSHNNLTGKIPVGIGEAKSLESLDLSFNQLSGSIPKSLSELNSLGVLRLSHNNFSGNIPQEGHLSTFNDASSFDNNPYLCGNPLPVKCVDENVFKSPKIENQDQEDDKWEKWLLYLMIMFGYGVGFWGGVVALILKKNRRCAYFKFIDEIKDKILAAMKWR</sequence>
<dbReference type="EMBL" id="SSTE01008566">
    <property type="protein sequence ID" value="KAA0055171.1"/>
    <property type="molecule type" value="Genomic_DNA"/>
</dbReference>
<dbReference type="InterPro" id="IPR003591">
    <property type="entry name" value="Leu-rich_rpt_typical-subtyp"/>
</dbReference>
<dbReference type="PANTHER" id="PTHR48063">
    <property type="entry name" value="LRR RECEPTOR-LIKE KINASE"/>
    <property type="match status" value="1"/>
</dbReference>
<reference evidence="13 14" key="1">
    <citation type="submission" date="2019-08" db="EMBL/GenBank/DDBJ databases">
        <title>Draft genome sequences of two oriental melons (Cucumis melo L. var makuwa).</title>
        <authorList>
            <person name="Kwon S.-Y."/>
        </authorList>
    </citation>
    <scope>NUCLEOTIDE SEQUENCE [LARGE SCALE GENOMIC DNA]</scope>
    <source>
        <strain evidence="14">cv. SW 3</strain>
        <tissue evidence="13">Leaf</tissue>
    </source>
</reference>
<dbReference type="Pfam" id="PF13855">
    <property type="entry name" value="LRR_8"/>
    <property type="match status" value="1"/>
</dbReference>
<dbReference type="GO" id="GO:0005886">
    <property type="term" value="C:plasma membrane"/>
    <property type="evidence" value="ECO:0007669"/>
    <property type="project" value="UniProtKB-SubCell"/>
</dbReference>
<evidence type="ECO:0000256" key="5">
    <source>
        <dbReference type="ARBA" id="ARBA00022692"/>
    </source>
</evidence>
<dbReference type="STRING" id="1194695.A0A5A7UNM1"/>
<evidence type="ECO:0000256" key="3">
    <source>
        <dbReference type="ARBA" id="ARBA00022475"/>
    </source>
</evidence>
<dbReference type="Pfam" id="PF00560">
    <property type="entry name" value="LRR_1"/>
    <property type="match status" value="6"/>
</dbReference>
<dbReference type="AlphaFoldDB" id="A0A5A7UNM1"/>
<accession>A0A5A7UNM1</accession>
<evidence type="ECO:0000256" key="12">
    <source>
        <dbReference type="SAM" id="Phobius"/>
    </source>
</evidence>
<dbReference type="InterPro" id="IPR001611">
    <property type="entry name" value="Leu-rich_rpt"/>
</dbReference>
<protein>
    <submittedName>
        <fullName evidence="13">LRR receptor-like serine/threonine-protein kinase</fullName>
    </submittedName>
</protein>
<evidence type="ECO:0000256" key="4">
    <source>
        <dbReference type="ARBA" id="ARBA00022614"/>
    </source>
</evidence>
<evidence type="ECO:0000256" key="10">
    <source>
        <dbReference type="ARBA" id="ARBA00023170"/>
    </source>
</evidence>
<gene>
    <name evidence="13" type="ORF">E6C27_scaffold231G001040</name>
</gene>
<evidence type="ECO:0000256" key="6">
    <source>
        <dbReference type="ARBA" id="ARBA00022729"/>
    </source>
</evidence>
<keyword evidence="11" id="KW-0325">Glycoprotein</keyword>
<dbReference type="FunFam" id="3.80.10.10:FF:000095">
    <property type="entry name" value="LRR receptor-like serine/threonine-protein kinase GSO1"/>
    <property type="match status" value="1"/>
</dbReference>
<keyword evidence="7" id="KW-0677">Repeat</keyword>
<organism evidence="13 14">
    <name type="scientific">Cucumis melo var. makuwa</name>
    <name type="common">Oriental melon</name>
    <dbReference type="NCBI Taxonomy" id="1194695"/>
    <lineage>
        <taxon>Eukaryota</taxon>
        <taxon>Viridiplantae</taxon>
        <taxon>Streptophyta</taxon>
        <taxon>Embryophyta</taxon>
        <taxon>Tracheophyta</taxon>
        <taxon>Spermatophyta</taxon>
        <taxon>Magnoliopsida</taxon>
        <taxon>eudicotyledons</taxon>
        <taxon>Gunneridae</taxon>
        <taxon>Pentapetalae</taxon>
        <taxon>rosids</taxon>
        <taxon>fabids</taxon>
        <taxon>Cucurbitales</taxon>
        <taxon>Cucurbitaceae</taxon>
        <taxon>Benincaseae</taxon>
        <taxon>Cucumis</taxon>
    </lineage>
</organism>
<keyword evidence="9 12" id="KW-0472">Membrane</keyword>
<dbReference type="SUPFAM" id="SSF52058">
    <property type="entry name" value="L domain-like"/>
    <property type="match status" value="2"/>
</dbReference>
<feature type="transmembrane region" description="Helical" evidence="12">
    <location>
        <begin position="532"/>
        <end position="555"/>
    </location>
</feature>
<comment type="similarity">
    <text evidence="2">Belongs to the RLP family.</text>
</comment>
<evidence type="ECO:0000256" key="2">
    <source>
        <dbReference type="ARBA" id="ARBA00009592"/>
    </source>
</evidence>
<evidence type="ECO:0000256" key="11">
    <source>
        <dbReference type="ARBA" id="ARBA00023180"/>
    </source>
</evidence>
<evidence type="ECO:0000256" key="7">
    <source>
        <dbReference type="ARBA" id="ARBA00022737"/>
    </source>
</evidence>
<evidence type="ECO:0000313" key="13">
    <source>
        <dbReference type="EMBL" id="KAA0055171.1"/>
    </source>
</evidence>
<evidence type="ECO:0000256" key="1">
    <source>
        <dbReference type="ARBA" id="ARBA00004251"/>
    </source>
</evidence>
<keyword evidence="3" id="KW-1003">Cell membrane</keyword>
<keyword evidence="5 12" id="KW-0812">Transmembrane</keyword>
<dbReference type="PANTHER" id="PTHR48063:SF112">
    <property type="entry name" value="RECEPTOR LIKE PROTEIN 30-LIKE"/>
    <property type="match status" value="1"/>
</dbReference>
<dbReference type="Gene3D" id="3.80.10.10">
    <property type="entry name" value="Ribonuclease Inhibitor"/>
    <property type="match status" value="2"/>
</dbReference>